<dbReference type="PANTHER" id="PTHR39966:SF1">
    <property type="entry name" value="HEMERYTHRIN-LIKE DOMAIN-CONTAINING PROTEIN"/>
    <property type="match status" value="1"/>
</dbReference>
<accession>A0A8H2QR79</accession>
<dbReference type="InterPro" id="IPR012312">
    <property type="entry name" value="Hemerythrin-like"/>
</dbReference>
<gene>
    <name evidence="2" type="ORF">NCTC13150_00064</name>
</gene>
<name>A0A8H2QR79_9FIRM</name>
<dbReference type="PANTHER" id="PTHR39966">
    <property type="entry name" value="BLL2471 PROTEIN-RELATED"/>
    <property type="match status" value="1"/>
</dbReference>
<protein>
    <submittedName>
        <fullName evidence="2">Uncharacterized conserved protein</fullName>
    </submittedName>
</protein>
<dbReference type="RefSeq" id="WP_131747908.1">
    <property type="nucleotide sequence ID" value="NZ_CAACYI010000001.1"/>
</dbReference>
<dbReference type="EMBL" id="CAACYI010000001">
    <property type="protein sequence ID" value="VFB15566.1"/>
    <property type="molecule type" value="Genomic_DNA"/>
</dbReference>
<evidence type="ECO:0000313" key="3">
    <source>
        <dbReference type="Proteomes" id="UP000377798"/>
    </source>
</evidence>
<reference evidence="2 3" key="1">
    <citation type="submission" date="2019-02" db="EMBL/GenBank/DDBJ databases">
        <authorList>
            <consortium name="Pathogen Informatics"/>
        </authorList>
    </citation>
    <scope>NUCLEOTIDE SEQUENCE [LARGE SCALE GENOMIC DNA]</scope>
    <source>
        <strain evidence="2 3">3012STDY7089603</strain>
    </source>
</reference>
<feature type="domain" description="Hemerythrin-like" evidence="1">
    <location>
        <begin position="4"/>
        <end position="141"/>
    </location>
</feature>
<dbReference type="AlphaFoldDB" id="A0A8H2QR79"/>
<dbReference type="Proteomes" id="UP000377798">
    <property type="component" value="Unassembled WGS sequence"/>
</dbReference>
<dbReference type="Pfam" id="PF01814">
    <property type="entry name" value="Hemerythrin"/>
    <property type="match status" value="1"/>
</dbReference>
<organism evidence="2 3">
    <name type="scientific">Urinicoccus massiliensis</name>
    <dbReference type="NCBI Taxonomy" id="1723382"/>
    <lineage>
        <taxon>Bacteria</taxon>
        <taxon>Bacillati</taxon>
        <taxon>Bacillota</taxon>
        <taxon>Tissierellia</taxon>
        <taxon>Tissierellales</taxon>
        <taxon>Peptoniphilaceae</taxon>
        <taxon>Urinicoccus</taxon>
    </lineage>
</organism>
<sequence>MYAIQRLELEHENILAFTNYAQDLAISIMEGAEINRDQLKKMVAFIRTYCDGHHHKKEEDYLFKRMVEDLGDLAVKLVRQGMMVEHDLARKCVIDLDGALDAYDQDPSPKNRLEVISYLMAYVHLLRDHAQKENKVVYPFAVKHLSKEAMDWVDQETKAVEDREESKKIYRDFREFIKEIPQESQD</sequence>
<dbReference type="Gene3D" id="1.20.120.520">
    <property type="entry name" value="nmb1532 protein domain like"/>
    <property type="match status" value="1"/>
</dbReference>
<dbReference type="GO" id="GO:0005886">
    <property type="term" value="C:plasma membrane"/>
    <property type="evidence" value="ECO:0007669"/>
    <property type="project" value="TreeGrafter"/>
</dbReference>
<evidence type="ECO:0000313" key="2">
    <source>
        <dbReference type="EMBL" id="VFB15566.1"/>
    </source>
</evidence>
<proteinExistence type="predicted"/>
<evidence type="ECO:0000259" key="1">
    <source>
        <dbReference type="Pfam" id="PF01814"/>
    </source>
</evidence>
<keyword evidence="3" id="KW-1185">Reference proteome</keyword>
<comment type="caution">
    <text evidence="2">The sequence shown here is derived from an EMBL/GenBank/DDBJ whole genome shotgun (WGS) entry which is preliminary data.</text>
</comment>